<dbReference type="AlphaFoldDB" id="A0A1J9SAD4"/>
<evidence type="ECO:0000256" key="1">
    <source>
        <dbReference type="SAM" id="MobiDB-lite"/>
    </source>
</evidence>
<feature type="region of interest" description="Disordered" evidence="1">
    <location>
        <begin position="431"/>
        <end position="466"/>
    </location>
</feature>
<protein>
    <submittedName>
        <fullName evidence="2">Uncharacterized protein</fullName>
    </submittedName>
</protein>
<dbReference type="Proteomes" id="UP000183809">
    <property type="component" value="Unassembled WGS sequence"/>
</dbReference>
<accession>A0A1J9SAD4</accession>
<feature type="region of interest" description="Disordered" evidence="1">
    <location>
        <begin position="561"/>
        <end position="597"/>
    </location>
</feature>
<feature type="compositionally biased region" description="Basic and acidic residues" evidence="1">
    <location>
        <begin position="494"/>
        <end position="509"/>
    </location>
</feature>
<dbReference type="RefSeq" id="XP_020133104.1">
    <property type="nucleotide sequence ID" value="XM_020279914.1"/>
</dbReference>
<keyword evidence="3" id="KW-1185">Reference proteome</keyword>
<evidence type="ECO:0000313" key="2">
    <source>
        <dbReference type="EMBL" id="OJD36844.1"/>
    </source>
</evidence>
<dbReference type="OrthoDB" id="3935570at2759"/>
<organism evidence="2 3">
    <name type="scientific">Diplodia corticola</name>
    <dbReference type="NCBI Taxonomy" id="236234"/>
    <lineage>
        <taxon>Eukaryota</taxon>
        <taxon>Fungi</taxon>
        <taxon>Dikarya</taxon>
        <taxon>Ascomycota</taxon>
        <taxon>Pezizomycotina</taxon>
        <taxon>Dothideomycetes</taxon>
        <taxon>Dothideomycetes incertae sedis</taxon>
        <taxon>Botryosphaeriales</taxon>
        <taxon>Botryosphaeriaceae</taxon>
        <taxon>Diplodia</taxon>
    </lineage>
</organism>
<name>A0A1J9SAD4_9PEZI</name>
<evidence type="ECO:0000313" key="3">
    <source>
        <dbReference type="Proteomes" id="UP000183809"/>
    </source>
</evidence>
<dbReference type="GeneID" id="31020178"/>
<reference evidence="2 3" key="1">
    <citation type="submission" date="2016-10" db="EMBL/GenBank/DDBJ databases">
        <title>Proteomics and genomics reveal pathogen-plant mechanisms compatible with a hemibiotrophic lifestyle of Diplodia corticola.</title>
        <authorList>
            <person name="Fernandes I."/>
            <person name="De Jonge R."/>
            <person name="Van De Peer Y."/>
            <person name="Devreese B."/>
            <person name="Alves A."/>
            <person name="Esteves A.C."/>
        </authorList>
    </citation>
    <scope>NUCLEOTIDE SEQUENCE [LARGE SCALE GENOMIC DNA]</scope>
    <source>
        <strain evidence="2 3">CBS 112549</strain>
    </source>
</reference>
<proteinExistence type="predicted"/>
<dbReference type="EMBL" id="MNUE01000009">
    <property type="protein sequence ID" value="OJD36844.1"/>
    <property type="molecule type" value="Genomic_DNA"/>
</dbReference>
<feature type="region of interest" description="Disordered" evidence="1">
    <location>
        <begin position="494"/>
        <end position="529"/>
    </location>
</feature>
<sequence>MSVRQKFSRRADTPQLKATDPKVLTQALEGAQQRYDAFIKTGESTHYSWNWPTGCIVWSHGHNGFTLPSGFKLSMRDKIVSGVQDFLKSYQTKDHDHYAFCEYLSMWDISSLCSGEKFFRFPEFGSVFCVQLASEFRPHVVKIGLLQGELAVYLRRDICIPFSQFVETLRQAGPRFAASYDTQLRFWEARVSVGKEKFNYSGLPYELRWQILEKLGEDKDLWPFLWSKDRRCRYTNQEDVRRYGSMALAPEQFLYAMPGVGVFEARSSDQDMLFKMSIRRNTLCFDRPGHLIRFLDQVVEKQMREIRNIHLNFSHDDFLSLFGANIQPGNRHGKLTKVLKTLGQLSLENLWIEPKVSTNMVIENYFTTPQVFGCHSKAVQYICGLVTRNLQNAKKLRLCGFHVRPSWQKHLDDMFFDAKRAEFVSDRFYASKAPEPPHAEDEDDGGVPVSEKRRQPNEVIARAGPPVPYDAAIDLPPIDVDKLGPLWPCECHDRCRPDHFNNRDPPKKEKVTRKNKPREAGGPEAESGILGEMIQVNDALPMGLVQDVINARKVQDAVNAWTNGEDYHDQEDGGDDSNDEDDALSLTPDDGADWVIE</sequence>
<comment type="caution">
    <text evidence="2">The sequence shown here is derived from an EMBL/GenBank/DDBJ whole genome shotgun (WGS) entry which is preliminary data.</text>
</comment>
<feature type="compositionally biased region" description="Acidic residues" evidence="1">
    <location>
        <begin position="572"/>
        <end position="583"/>
    </location>
</feature>
<gene>
    <name evidence="2" type="ORF">BKCO1_900087</name>
</gene>